<feature type="region of interest" description="Disordered" evidence="2">
    <location>
        <begin position="629"/>
        <end position="658"/>
    </location>
</feature>
<organism evidence="3 4">
    <name type="scientific">Stentor coeruleus</name>
    <dbReference type="NCBI Taxonomy" id="5963"/>
    <lineage>
        <taxon>Eukaryota</taxon>
        <taxon>Sar</taxon>
        <taxon>Alveolata</taxon>
        <taxon>Ciliophora</taxon>
        <taxon>Postciliodesmatophora</taxon>
        <taxon>Heterotrichea</taxon>
        <taxon>Heterotrichida</taxon>
        <taxon>Stentoridae</taxon>
        <taxon>Stentor</taxon>
    </lineage>
</organism>
<feature type="compositionally biased region" description="Basic and acidic residues" evidence="2">
    <location>
        <begin position="255"/>
        <end position="267"/>
    </location>
</feature>
<protein>
    <submittedName>
        <fullName evidence="3">Uncharacterized protein</fullName>
    </submittedName>
</protein>
<dbReference type="Proteomes" id="UP000187209">
    <property type="component" value="Unassembled WGS sequence"/>
</dbReference>
<evidence type="ECO:0000256" key="1">
    <source>
        <dbReference type="SAM" id="Coils"/>
    </source>
</evidence>
<evidence type="ECO:0000256" key="2">
    <source>
        <dbReference type="SAM" id="MobiDB-lite"/>
    </source>
</evidence>
<dbReference type="EMBL" id="MPUH01000510">
    <property type="protein sequence ID" value="OMJ78665.1"/>
    <property type="molecule type" value="Genomic_DNA"/>
</dbReference>
<accession>A0A1R2BPZ4</accession>
<evidence type="ECO:0000313" key="4">
    <source>
        <dbReference type="Proteomes" id="UP000187209"/>
    </source>
</evidence>
<comment type="caution">
    <text evidence="3">The sequence shown here is derived from an EMBL/GenBank/DDBJ whole genome shotgun (WGS) entry which is preliminary data.</text>
</comment>
<evidence type="ECO:0000313" key="3">
    <source>
        <dbReference type="EMBL" id="OMJ78665.1"/>
    </source>
</evidence>
<reference evidence="3 4" key="1">
    <citation type="submission" date="2016-11" db="EMBL/GenBank/DDBJ databases">
        <title>The macronuclear genome of Stentor coeruleus: a giant cell with tiny introns.</title>
        <authorList>
            <person name="Slabodnick M."/>
            <person name="Ruby J.G."/>
            <person name="Reiff S.B."/>
            <person name="Swart E.C."/>
            <person name="Gosai S."/>
            <person name="Prabakaran S."/>
            <person name="Witkowska E."/>
            <person name="Larue G.E."/>
            <person name="Fisher S."/>
            <person name="Freeman R.M."/>
            <person name="Gunawardena J."/>
            <person name="Chu W."/>
            <person name="Stover N.A."/>
            <person name="Gregory B.D."/>
            <person name="Nowacki M."/>
            <person name="Derisi J."/>
            <person name="Roy S.W."/>
            <person name="Marshall W.F."/>
            <person name="Sood P."/>
        </authorList>
    </citation>
    <scope>NUCLEOTIDE SEQUENCE [LARGE SCALE GENOMIC DNA]</scope>
    <source>
        <strain evidence="3">WM001</strain>
    </source>
</reference>
<feature type="coiled-coil region" evidence="1">
    <location>
        <begin position="542"/>
        <end position="614"/>
    </location>
</feature>
<dbReference type="PANTHER" id="PTHR38150">
    <property type="entry name" value="EF-HAND DOMAIN-CONTAINING PROTEIN"/>
    <property type="match status" value="1"/>
</dbReference>
<dbReference type="OrthoDB" id="299068at2759"/>
<sequence>MSSNSSLIIDDDLDVDEGAVIKTVQSSIFELKNSSIQSSDFNIPSSPIISEIKPIQSETPDLIQTQSRPSLKSEIIPEQISRIEFSVEDVQSIYDTKKETGPKNFLKKNIEITKKKKEEINLDDIDINELILEDDDIKRTPVNVDERFYKYQNKVNAKIKTLTKELQEKEMEKCTFKPDLKSQGAKRRTTDQFLDQMKMYEKMKNDKIELLRTHKNEINEEEAVHHPTINLRSKEILAKKGENHEPIYEKLYKSATKEKEKPEEKSPLKLTPSKSSTARRTEPIENVLYEDALRRASKQKIEIKPQIKEPQTNIKSHQVLAKKFTKEFQDVVLALSIKSEICTVEDAVKILLCLNFIRNNQEHPKFLEEKTLVDKFFKVINANEEVLLKNILKMSLAIMNIYIPSLTTEIDNQENPENSQVSGFSMTKEDVLKIHKQFGVFYENRQLSNQVVKNVQQEEYPFKPQLTPGTEVLAKEVQKRAGSLCSVKREAYLQREKQKTQEKHEKLKKEKEEREAQFCTFKPNLLTKSTSKPESGDKNRSLALYEQSKELKEKKAQKLKNINELEQEKNLSECTFTPKLEKVKVKEDRDILNSKSVQQQLMRMQKAREEQERKKNILERPVKGSAISTGIDYSHKSKSSFKPPLPGGQRSPLKSSQGGDFFADFNTKTTATMDSLDKQAELDEVINRAMNHGKKKVVILDEDEEIQLEVKMPDGSNKTLIIPPDADKELKISMFILENRLNEDLGRKLRASLLNL</sequence>
<feature type="coiled-coil region" evidence="1">
    <location>
        <begin position="490"/>
        <end position="517"/>
    </location>
</feature>
<proteinExistence type="predicted"/>
<name>A0A1R2BPZ4_9CILI</name>
<keyword evidence="1" id="KW-0175">Coiled coil</keyword>
<gene>
    <name evidence="3" type="ORF">SteCoe_21471</name>
</gene>
<dbReference type="AlphaFoldDB" id="A0A1R2BPZ4"/>
<keyword evidence="4" id="KW-1185">Reference proteome</keyword>
<dbReference type="PANTHER" id="PTHR38150:SF1">
    <property type="entry name" value="PFU DOMAIN-CONTAINING PROTEIN"/>
    <property type="match status" value="1"/>
</dbReference>
<feature type="region of interest" description="Disordered" evidence="2">
    <location>
        <begin position="255"/>
        <end position="281"/>
    </location>
</feature>